<keyword evidence="4" id="KW-0479">Metal-binding</keyword>
<name>W9CKJ4_SCLBF</name>
<dbReference type="SMART" id="SM00647">
    <property type="entry name" value="IBR"/>
    <property type="match status" value="1"/>
</dbReference>
<dbReference type="AlphaFoldDB" id="W9CKJ4"/>
<evidence type="ECO:0000256" key="7">
    <source>
        <dbReference type="ARBA" id="ARBA00022786"/>
    </source>
</evidence>
<sequence>MDQSTSTSSDSIISDQSSATSGDSLLYHSPRKLFDQPIETFTLASTKRILYVFQSQGIIRRTSTLKTLLPKLIDLESKVSLKDHITIAQLLANKMPLTRAELARGYSILDKEGHEVFGGKDQTCGLCYEELPAKLFRRKKLTTECLNNARHTFCTDCVKAYVVSKCETTYWHQITCPGCPEKFEAHDMEIYLCGKLLSNYKEYMRTFAIRDLPGFRWCLSPSCRSGQVHAPGDESPKMICQKCNFATCYTHQLPWHDGKTCEEAGGLKSKEDGESEAWIKSQSKACPGCGVATVKNGGCDAIACSCGEYWIWGAI</sequence>
<dbReference type="Gene3D" id="1.20.120.1750">
    <property type="match status" value="1"/>
</dbReference>
<dbReference type="PROSITE" id="PS51873">
    <property type="entry name" value="TRIAD"/>
    <property type="match status" value="1"/>
</dbReference>
<dbReference type="OrthoDB" id="1431934at2759"/>
<dbReference type="GO" id="GO:0008270">
    <property type="term" value="F:zinc ion binding"/>
    <property type="evidence" value="ECO:0007669"/>
    <property type="project" value="UniProtKB-KW"/>
</dbReference>
<dbReference type="InterPro" id="IPR031127">
    <property type="entry name" value="E3_UB_ligase_RBR"/>
</dbReference>
<evidence type="ECO:0000256" key="3">
    <source>
        <dbReference type="ARBA" id="ARBA00022679"/>
    </source>
</evidence>
<feature type="region of interest" description="Disordered" evidence="9">
    <location>
        <begin position="1"/>
        <end position="21"/>
    </location>
</feature>
<evidence type="ECO:0000313" key="12">
    <source>
        <dbReference type="Proteomes" id="UP000019487"/>
    </source>
</evidence>
<keyword evidence="8" id="KW-0862">Zinc</keyword>
<keyword evidence="6" id="KW-0863">Zinc-finger</keyword>
<comment type="catalytic activity">
    <reaction evidence="1">
        <text>[E2 ubiquitin-conjugating enzyme]-S-ubiquitinyl-L-cysteine + [acceptor protein]-L-lysine = [E2 ubiquitin-conjugating enzyme]-L-cysteine + [acceptor protein]-N(6)-ubiquitinyl-L-lysine.</text>
        <dbReference type="EC" id="2.3.2.31"/>
    </reaction>
</comment>
<evidence type="ECO:0000256" key="6">
    <source>
        <dbReference type="ARBA" id="ARBA00022771"/>
    </source>
</evidence>
<dbReference type="GO" id="GO:0061630">
    <property type="term" value="F:ubiquitin protein ligase activity"/>
    <property type="evidence" value="ECO:0007669"/>
    <property type="project" value="UniProtKB-EC"/>
</dbReference>
<keyword evidence="3" id="KW-0808">Transferase</keyword>
<accession>W9CKJ4</accession>
<dbReference type="Proteomes" id="UP000019487">
    <property type="component" value="Unassembled WGS sequence"/>
</dbReference>
<reference evidence="11 12" key="1">
    <citation type="journal article" date="2014" name="Genome Announc.">
        <title>Draft genome sequence of Sclerotinia borealis, a psychrophilic plant pathogenic fungus.</title>
        <authorList>
            <person name="Mardanov A.V."/>
            <person name="Beletsky A.V."/>
            <person name="Kadnikov V.V."/>
            <person name="Ignatov A.N."/>
            <person name="Ravin N.V."/>
        </authorList>
    </citation>
    <scope>NUCLEOTIDE SEQUENCE [LARGE SCALE GENOMIC DNA]</scope>
    <source>
        <strain evidence="12">F-4157</strain>
    </source>
</reference>
<keyword evidence="7" id="KW-0833">Ubl conjugation pathway</keyword>
<dbReference type="PANTHER" id="PTHR11685">
    <property type="entry name" value="RBR FAMILY RING FINGER AND IBR DOMAIN-CONTAINING"/>
    <property type="match status" value="1"/>
</dbReference>
<dbReference type="CDD" id="cd20335">
    <property type="entry name" value="BRcat_RBR"/>
    <property type="match status" value="1"/>
</dbReference>
<dbReference type="EMBL" id="AYSA01000203">
    <property type="protein sequence ID" value="ESZ95189.1"/>
    <property type="molecule type" value="Genomic_DNA"/>
</dbReference>
<dbReference type="InterPro" id="IPR044066">
    <property type="entry name" value="TRIAD_supradom"/>
</dbReference>
<evidence type="ECO:0000256" key="2">
    <source>
        <dbReference type="ARBA" id="ARBA00012251"/>
    </source>
</evidence>
<organism evidence="11 12">
    <name type="scientific">Sclerotinia borealis (strain F-4128)</name>
    <dbReference type="NCBI Taxonomy" id="1432307"/>
    <lineage>
        <taxon>Eukaryota</taxon>
        <taxon>Fungi</taxon>
        <taxon>Dikarya</taxon>
        <taxon>Ascomycota</taxon>
        <taxon>Pezizomycotina</taxon>
        <taxon>Leotiomycetes</taxon>
        <taxon>Helotiales</taxon>
        <taxon>Sclerotiniaceae</taxon>
        <taxon>Sclerotinia</taxon>
    </lineage>
</organism>
<evidence type="ECO:0000256" key="8">
    <source>
        <dbReference type="ARBA" id="ARBA00022833"/>
    </source>
</evidence>
<dbReference type="InterPro" id="IPR013083">
    <property type="entry name" value="Znf_RING/FYVE/PHD"/>
</dbReference>
<evidence type="ECO:0000259" key="10">
    <source>
        <dbReference type="PROSITE" id="PS51873"/>
    </source>
</evidence>
<dbReference type="STRING" id="1432307.W9CKJ4"/>
<evidence type="ECO:0000256" key="4">
    <source>
        <dbReference type="ARBA" id="ARBA00022723"/>
    </source>
</evidence>
<comment type="caution">
    <text evidence="11">The sequence shown here is derived from an EMBL/GenBank/DDBJ whole genome shotgun (WGS) entry which is preliminary data.</text>
</comment>
<dbReference type="EC" id="2.3.2.31" evidence="2"/>
<evidence type="ECO:0000313" key="11">
    <source>
        <dbReference type="EMBL" id="ESZ95189.1"/>
    </source>
</evidence>
<gene>
    <name evidence="11" type="ORF">SBOR_4420</name>
</gene>
<evidence type="ECO:0000256" key="9">
    <source>
        <dbReference type="SAM" id="MobiDB-lite"/>
    </source>
</evidence>
<keyword evidence="12" id="KW-1185">Reference proteome</keyword>
<evidence type="ECO:0000256" key="5">
    <source>
        <dbReference type="ARBA" id="ARBA00022737"/>
    </source>
</evidence>
<dbReference type="GO" id="GO:0016567">
    <property type="term" value="P:protein ubiquitination"/>
    <property type="evidence" value="ECO:0007669"/>
    <property type="project" value="InterPro"/>
</dbReference>
<keyword evidence="5" id="KW-0677">Repeat</keyword>
<dbReference type="HOGENOM" id="CLU_071106_0_0_1"/>
<feature type="domain" description="RING-type" evidence="10">
    <location>
        <begin position="120"/>
        <end position="315"/>
    </location>
</feature>
<dbReference type="InterPro" id="IPR002867">
    <property type="entry name" value="IBR_dom"/>
</dbReference>
<dbReference type="Pfam" id="PF01485">
    <property type="entry name" value="IBR"/>
    <property type="match status" value="1"/>
</dbReference>
<dbReference type="Gene3D" id="3.30.40.10">
    <property type="entry name" value="Zinc/RING finger domain, C3HC4 (zinc finger)"/>
    <property type="match status" value="1"/>
</dbReference>
<proteinExistence type="predicted"/>
<dbReference type="SUPFAM" id="SSF57850">
    <property type="entry name" value="RING/U-box"/>
    <property type="match status" value="3"/>
</dbReference>
<evidence type="ECO:0000256" key="1">
    <source>
        <dbReference type="ARBA" id="ARBA00001798"/>
    </source>
</evidence>
<protein>
    <recommendedName>
        <fullName evidence="2">RBR-type E3 ubiquitin transferase</fullName>
        <ecNumber evidence="2">2.3.2.31</ecNumber>
    </recommendedName>
</protein>